<sequence length="130" mass="13406">MSTVEIFEPALCCNTGVCGPDLDQSLVEFSADLDWVSGAGGAVTRHNLAGDPMAFATNDAVRQFLELAGSDGLPLVLVNGVTVLTGRYPTRAQLARWAGVEEPAPVTPPSGARLLDLSASAACEPESGCC</sequence>
<dbReference type="RefSeq" id="WP_201948888.1">
    <property type="nucleotide sequence ID" value="NZ_JAERRJ010000006.1"/>
</dbReference>
<reference evidence="1 2" key="1">
    <citation type="submission" date="2021-01" db="EMBL/GenBank/DDBJ databases">
        <title>WGS of actinomycetes isolated from Thailand.</title>
        <authorList>
            <person name="Thawai C."/>
        </authorList>
    </citation>
    <scope>NUCLEOTIDE SEQUENCE [LARGE SCALE GENOMIC DNA]</scope>
    <source>
        <strain evidence="1 2">LPG 2</strain>
    </source>
</reference>
<accession>A0ABS1M6T9</accession>
<dbReference type="InterPro" id="IPR010712">
    <property type="entry name" value="Arsenical-R_ArsD"/>
</dbReference>
<gene>
    <name evidence="1" type="primary">arsD</name>
    <name evidence="1" type="ORF">JK358_18380</name>
</gene>
<keyword evidence="2" id="KW-1185">Reference proteome</keyword>
<comment type="caution">
    <text evidence="1">The sequence shown here is derived from an EMBL/GenBank/DDBJ whole genome shotgun (WGS) entry which is preliminary data.</text>
</comment>
<evidence type="ECO:0000313" key="1">
    <source>
        <dbReference type="EMBL" id="MBL1076367.1"/>
    </source>
</evidence>
<organism evidence="1 2">
    <name type="scientific">Nocardia acididurans</name>
    <dbReference type="NCBI Taxonomy" id="2802282"/>
    <lineage>
        <taxon>Bacteria</taxon>
        <taxon>Bacillati</taxon>
        <taxon>Actinomycetota</taxon>
        <taxon>Actinomycetes</taxon>
        <taxon>Mycobacteriales</taxon>
        <taxon>Nocardiaceae</taxon>
        <taxon>Nocardia</taxon>
    </lineage>
</organism>
<dbReference type="Gene3D" id="3.40.30.10">
    <property type="entry name" value="Glutaredoxin"/>
    <property type="match status" value="1"/>
</dbReference>
<name>A0ABS1M6T9_9NOCA</name>
<evidence type="ECO:0000313" key="2">
    <source>
        <dbReference type="Proteomes" id="UP000602198"/>
    </source>
</evidence>
<dbReference type="EMBL" id="JAERRJ010000006">
    <property type="protein sequence ID" value="MBL1076367.1"/>
    <property type="molecule type" value="Genomic_DNA"/>
</dbReference>
<dbReference type="Proteomes" id="UP000602198">
    <property type="component" value="Unassembled WGS sequence"/>
</dbReference>
<dbReference type="Pfam" id="PF06953">
    <property type="entry name" value="ArsD"/>
    <property type="match status" value="1"/>
</dbReference>
<dbReference type="NCBIfam" id="NF033727">
    <property type="entry name" value="chaperon_ArsD"/>
    <property type="match status" value="1"/>
</dbReference>
<protein>
    <submittedName>
        <fullName evidence="1">Arsenite efflux transporter metallochaperone ArsD</fullName>
    </submittedName>
</protein>
<proteinExistence type="predicted"/>